<protein>
    <submittedName>
        <fullName evidence="1">Uncharacterized protein</fullName>
    </submittedName>
</protein>
<dbReference type="PROSITE" id="PS51257">
    <property type="entry name" value="PROKAR_LIPOPROTEIN"/>
    <property type="match status" value="1"/>
</dbReference>
<sequence length="387" mass="44818">MKDYQSLALGSVLGCAVGAYMTFNLFSEENVHSDNIELERLLLPSNQNGSEKVEKKTKEVLKESKGSLDLRRKAYISRGGCFDLCGHVVIHGNADFDLNKTIFASIDDQVARRFLRDRVGVSFFWTEQAHERINTAFLRVPKAPNHDKALIEFMETKCDFNAEHADGSFWDHLRFCYEYSAAHMKDKSPRVLLLHSIMGVGTNMFPMTKDRIPELRSLLTEFEFDQIAMFPTVLRLMSSGEMMDELLELAKFNPAKLDKLKKVVCYRVIDNERIEMDAEAFWTQLNFQAMHLLDFLPLASWKANKEDGFLRNFSLIYDLLTKANKLMCKIDFEINEAESCRAGQHKTLATEVFKLIPPKYIWKLQRKNIKLMSRKINHSLSYELHFE</sequence>
<dbReference type="AlphaFoldDB" id="A0A7S3LTZ7"/>
<evidence type="ECO:0000313" key="1">
    <source>
        <dbReference type="EMBL" id="CAE0438693.1"/>
    </source>
</evidence>
<reference evidence="1" key="1">
    <citation type="submission" date="2021-01" db="EMBL/GenBank/DDBJ databases">
        <authorList>
            <person name="Corre E."/>
            <person name="Pelletier E."/>
            <person name="Niang G."/>
            <person name="Scheremetjew M."/>
            <person name="Finn R."/>
            <person name="Kale V."/>
            <person name="Holt S."/>
            <person name="Cochrane G."/>
            <person name="Meng A."/>
            <person name="Brown T."/>
            <person name="Cohen L."/>
        </authorList>
    </citation>
    <scope>NUCLEOTIDE SEQUENCE</scope>
    <source>
        <strain evidence="1">GSBS06</strain>
    </source>
</reference>
<name>A0A7S3LTZ7_9STRA</name>
<accession>A0A7S3LTZ7</accession>
<gene>
    <name evidence="1" type="ORF">ASTO00021_LOCUS8918</name>
</gene>
<organism evidence="1">
    <name type="scientific">Aplanochytrium stocchinoi</name>
    <dbReference type="NCBI Taxonomy" id="215587"/>
    <lineage>
        <taxon>Eukaryota</taxon>
        <taxon>Sar</taxon>
        <taxon>Stramenopiles</taxon>
        <taxon>Bigyra</taxon>
        <taxon>Labyrinthulomycetes</taxon>
        <taxon>Thraustochytrida</taxon>
        <taxon>Thraustochytriidae</taxon>
        <taxon>Aplanochytrium</taxon>
    </lineage>
</organism>
<dbReference type="EMBL" id="HBIN01011875">
    <property type="protein sequence ID" value="CAE0438693.1"/>
    <property type="molecule type" value="Transcribed_RNA"/>
</dbReference>
<proteinExistence type="predicted"/>